<feature type="domain" description="HTH tetR-type" evidence="3">
    <location>
        <begin position="27"/>
        <end position="86"/>
    </location>
</feature>
<dbReference type="Gene3D" id="1.10.357.10">
    <property type="entry name" value="Tetracycline Repressor, domain 2"/>
    <property type="match status" value="1"/>
</dbReference>
<dbReference type="InterPro" id="IPR009057">
    <property type="entry name" value="Homeodomain-like_sf"/>
</dbReference>
<dbReference type="SUPFAM" id="SSF48498">
    <property type="entry name" value="Tetracyclin repressor-like, C-terminal domain"/>
    <property type="match status" value="1"/>
</dbReference>
<keyword evidence="5" id="KW-1185">Reference proteome</keyword>
<dbReference type="InterPro" id="IPR036271">
    <property type="entry name" value="Tet_transcr_reg_TetR-rel_C_sf"/>
</dbReference>
<dbReference type="InterPro" id="IPR001647">
    <property type="entry name" value="HTH_TetR"/>
</dbReference>
<dbReference type="PANTHER" id="PTHR30055:SF160">
    <property type="entry name" value="TRANSCRIPTIONAL REGULATORY PROTEIN (PROBABLY ASNC-FAMILY)-RELATED"/>
    <property type="match status" value="1"/>
</dbReference>
<evidence type="ECO:0000256" key="1">
    <source>
        <dbReference type="ARBA" id="ARBA00023125"/>
    </source>
</evidence>
<evidence type="ECO:0000313" key="5">
    <source>
        <dbReference type="Proteomes" id="UP001501116"/>
    </source>
</evidence>
<name>A0ABP5D608_9PSEU</name>
<dbReference type="EMBL" id="BAAANN010000025">
    <property type="protein sequence ID" value="GAA1974685.1"/>
    <property type="molecule type" value="Genomic_DNA"/>
</dbReference>
<dbReference type="RefSeq" id="WP_344425543.1">
    <property type="nucleotide sequence ID" value="NZ_BAAANN010000025.1"/>
</dbReference>
<dbReference type="PANTHER" id="PTHR30055">
    <property type="entry name" value="HTH-TYPE TRANSCRIPTIONAL REGULATOR RUTR"/>
    <property type="match status" value="1"/>
</dbReference>
<dbReference type="PROSITE" id="PS50977">
    <property type="entry name" value="HTH_TETR_2"/>
    <property type="match status" value="1"/>
</dbReference>
<dbReference type="InterPro" id="IPR050109">
    <property type="entry name" value="HTH-type_TetR-like_transc_reg"/>
</dbReference>
<keyword evidence="1 2" id="KW-0238">DNA-binding</keyword>
<gene>
    <name evidence="4" type="ORF">GCM10009754_57310</name>
</gene>
<protein>
    <submittedName>
        <fullName evidence="4">TetR/AcrR family transcriptional regulator</fullName>
    </submittedName>
</protein>
<feature type="DNA-binding region" description="H-T-H motif" evidence="2">
    <location>
        <begin position="49"/>
        <end position="68"/>
    </location>
</feature>
<reference evidence="5" key="1">
    <citation type="journal article" date="2019" name="Int. J. Syst. Evol. Microbiol.">
        <title>The Global Catalogue of Microorganisms (GCM) 10K type strain sequencing project: providing services to taxonomists for standard genome sequencing and annotation.</title>
        <authorList>
            <consortium name="The Broad Institute Genomics Platform"/>
            <consortium name="The Broad Institute Genome Sequencing Center for Infectious Disease"/>
            <person name="Wu L."/>
            <person name="Ma J."/>
        </authorList>
    </citation>
    <scope>NUCLEOTIDE SEQUENCE [LARGE SCALE GENOMIC DNA]</scope>
    <source>
        <strain evidence="5">JCM 14545</strain>
    </source>
</reference>
<evidence type="ECO:0000259" key="3">
    <source>
        <dbReference type="PROSITE" id="PS50977"/>
    </source>
</evidence>
<evidence type="ECO:0000313" key="4">
    <source>
        <dbReference type="EMBL" id="GAA1974685.1"/>
    </source>
</evidence>
<comment type="caution">
    <text evidence="4">The sequence shown here is derived from an EMBL/GenBank/DDBJ whole genome shotgun (WGS) entry which is preliminary data.</text>
</comment>
<organism evidence="4 5">
    <name type="scientific">Amycolatopsis minnesotensis</name>
    <dbReference type="NCBI Taxonomy" id="337894"/>
    <lineage>
        <taxon>Bacteria</taxon>
        <taxon>Bacillati</taxon>
        <taxon>Actinomycetota</taxon>
        <taxon>Actinomycetes</taxon>
        <taxon>Pseudonocardiales</taxon>
        <taxon>Pseudonocardiaceae</taxon>
        <taxon>Amycolatopsis</taxon>
    </lineage>
</organism>
<sequence>MFNAAKDGTGLADDVDGRSTRWDAHNAQRRLEVLDAAIEAIEEESPKVGVKRIAERVGVPRPVVYRHFKDRADLDEQIRARIIESLMAELAPTLRPDGTVTEAIRLAVSTYLGWIDRHPRLHAFLGAPSEGGSRVVAGTKTAIAIRAGELFSAVLTRFGKDTGTAPTLAVGLVGLVDATVNRWLADKRRSLTSQELAEFLTVSIWSLLDGHLRAQDVHIDPHRTVADLVGDG</sequence>
<dbReference type="Proteomes" id="UP001501116">
    <property type="component" value="Unassembled WGS sequence"/>
</dbReference>
<evidence type="ECO:0000256" key="2">
    <source>
        <dbReference type="PROSITE-ProRule" id="PRU00335"/>
    </source>
</evidence>
<dbReference type="Pfam" id="PF00440">
    <property type="entry name" value="TetR_N"/>
    <property type="match status" value="1"/>
</dbReference>
<dbReference type="PRINTS" id="PR00455">
    <property type="entry name" value="HTHTETR"/>
</dbReference>
<proteinExistence type="predicted"/>
<accession>A0ABP5D608</accession>
<dbReference type="SUPFAM" id="SSF46689">
    <property type="entry name" value="Homeodomain-like"/>
    <property type="match status" value="1"/>
</dbReference>